<proteinExistence type="predicted"/>
<comment type="caution">
    <text evidence="2">The sequence shown here is derived from an EMBL/GenBank/DDBJ whole genome shotgun (WGS) entry which is preliminary data.</text>
</comment>
<feature type="non-terminal residue" evidence="2">
    <location>
        <position position="179"/>
    </location>
</feature>
<dbReference type="EMBL" id="CAJVCH010569863">
    <property type="protein sequence ID" value="CAG7833392.1"/>
    <property type="molecule type" value="Genomic_DNA"/>
</dbReference>
<keyword evidence="1" id="KW-0812">Transmembrane</keyword>
<evidence type="ECO:0000256" key="1">
    <source>
        <dbReference type="SAM" id="Phobius"/>
    </source>
</evidence>
<sequence>MQVPQILRKVAWKALVISFLISLITSLLLLSPIILLLGIYRTFVWILMKLSRPDLHGFVLKVNTQLVLFSPTEPTSNIIASMVVDGPLSTDRCREIAQQKILNLKNDRGQQVYKRLGQGWINFWGYACWKTHSNFEMSNHVKDYNYSGALKLPIPCTEKDYERVLAKLLEEPWKADQSP</sequence>
<accession>A0A8J2LNC8</accession>
<organism evidence="2 3">
    <name type="scientific">Allacma fusca</name>
    <dbReference type="NCBI Taxonomy" id="39272"/>
    <lineage>
        <taxon>Eukaryota</taxon>
        <taxon>Metazoa</taxon>
        <taxon>Ecdysozoa</taxon>
        <taxon>Arthropoda</taxon>
        <taxon>Hexapoda</taxon>
        <taxon>Collembola</taxon>
        <taxon>Symphypleona</taxon>
        <taxon>Sminthuridae</taxon>
        <taxon>Allacma</taxon>
    </lineage>
</organism>
<feature type="transmembrane region" description="Helical" evidence="1">
    <location>
        <begin position="12"/>
        <end position="40"/>
    </location>
</feature>
<keyword evidence="3" id="KW-1185">Reference proteome</keyword>
<gene>
    <name evidence="2" type="ORF">AFUS01_LOCUS43021</name>
</gene>
<protein>
    <submittedName>
        <fullName evidence="2">Uncharacterized protein</fullName>
    </submittedName>
</protein>
<evidence type="ECO:0000313" key="2">
    <source>
        <dbReference type="EMBL" id="CAG7833392.1"/>
    </source>
</evidence>
<name>A0A8J2LNC8_9HEXA</name>
<dbReference type="AlphaFoldDB" id="A0A8J2LNC8"/>
<keyword evidence="1" id="KW-1133">Transmembrane helix</keyword>
<evidence type="ECO:0000313" key="3">
    <source>
        <dbReference type="Proteomes" id="UP000708208"/>
    </source>
</evidence>
<reference evidence="2" key="1">
    <citation type="submission" date="2021-06" db="EMBL/GenBank/DDBJ databases">
        <authorList>
            <person name="Hodson N. C."/>
            <person name="Mongue J. A."/>
            <person name="Jaron S. K."/>
        </authorList>
    </citation>
    <scope>NUCLEOTIDE SEQUENCE</scope>
</reference>
<keyword evidence="1" id="KW-0472">Membrane</keyword>
<dbReference type="Proteomes" id="UP000708208">
    <property type="component" value="Unassembled WGS sequence"/>
</dbReference>
<dbReference type="OrthoDB" id="619536at2759"/>